<organism evidence="2 3">
    <name type="scientific">Macrolepiota fuliginosa MF-IS2</name>
    <dbReference type="NCBI Taxonomy" id="1400762"/>
    <lineage>
        <taxon>Eukaryota</taxon>
        <taxon>Fungi</taxon>
        <taxon>Dikarya</taxon>
        <taxon>Basidiomycota</taxon>
        <taxon>Agaricomycotina</taxon>
        <taxon>Agaricomycetes</taxon>
        <taxon>Agaricomycetidae</taxon>
        <taxon>Agaricales</taxon>
        <taxon>Agaricineae</taxon>
        <taxon>Agaricaceae</taxon>
        <taxon>Macrolepiota</taxon>
    </lineage>
</organism>
<dbReference type="InterPro" id="IPR044053">
    <property type="entry name" value="AsaB-like"/>
</dbReference>
<gene>
    <name evidence="2" type="ORF">P691DRAFT_666577</name>
</gene>
<name>A0A9P5XEG0_9AGAR</name>
<proteinExistence type="inferred from homology"/>
<evidence type="ECO:0008006" key="4">
    <source>
        <dbReference type="Google" id="ProtNLM"/>
    </source>
</evidence>
<dbReference type="EMBL" id="MU151118">
    <property type="protein sequence ID" value="KAF9449868.1"/>
    <property type="molecule type" value="Genomic_DNA"/>
</dbReference>
<dbReference type="Proteomes" id="UP000807342">
    <property type="component" value="Unassembled WGS sequence"/>
</dbReference>
<accession>A0A9P5XEG0</accession>
<dbReference type="NCBIfam" id="NF041278">
    <property type="entry name" value="CmcJ_NvfI_EfuI"/>
    <property type="match status" value="1"/>
</dbReference>
<dbReference type="AlphaFoldDB" id="A0A9P5XEG0"/>
<dbReference type="OrthoDB" id="412788at2759"/>
<sequence>MSTTTTTLAGADATVTASLVYQLPPSNGERAYLKTEVDEKGDFQRNTKREEHDVQIENIRGNEQLYTLDNAGFQIYNRPTKFTAFRDNKKVQEEYYPESIELIKELTGASRVVLFDHTHRLRRPGELGTSPDRRQPVAQVHVDQTTAASIARVHRHLPSEDAPALLKRRFQIINLWRPISNPAYDSPLALCDYRSVDTKNDTFPVALIFPDREGETMGVKYNPKHQWKYVRGLTPDEFVLIKCFDSVQDGGVAVYTPHTGFTDPTTPVDAPPRESIELRALVFYD</sequence>
<dbReference type="PANTHER" id="PTHR34598">
    <property type="entry name" value="BLL6449 PROTEIN"/>
    <property type="match status" value="1"/>
</dbReference>
<reference evidence="2" key="1">
    <citation type="submission" date="2020-11" db="EMBL/GenBank/DDBJ databases">
        <authorList>
            <consortium name="DOE Joint Genome Institute"/>
            <person name="Ahrendt S."/>
            <person name="Riley R."/>
            <person name="Andreopoulos W."/>
            <person name="Labutti K."/>
            <person name="Pangilinan J."/>
            <person name="Ruiz-Duenas F.J."/>
            <person name="Barrasa J.M."/>
            <person name="Sanchez-Garcia M."/>
            <person name="Camarero S."/>
            <person name="Miyauchi S."/>
            <person name="Serrano A."/>
            <person name="Linde D."/>
            <person name="Babiker R."/>
            <person name="Drula E."/>
            <person name="Ayuso-Fernandez I."/>
            <person name="Pacheco R."/>
            <person name="Padilla G."/>
            <person name="Ferreira P."/>
            <person name="Barriuso J."/>
            <person name="Kellner H."/>
            <person name="Castanera R."/>
            <person name="Alfaro M."/>
            <person name="Ramirez L."/>
            <person name="Pisabarro A.G."/>
            <person name="Kuo A."/>
            <person name="Tritt A."/>
            <person name="Lipzen A."/>
            <person name="He G."/>
            <person name="Yan M."/>
            <person name="Ng V."/>
            <person name="Cullen D."/>
            <person name="Martin F."/>
            <person name="Rosso M.-N."/>
            <person name="Henrissat B."/>
            <person name="Hibbett D."/>
            <person name="Martinez A.T."/>
            <person name="Grigoriev I.V."/>
        </authorList>
    </citation>
    <scope>NUCLEOTIDE SEQUENCE</scope>
    <source>
        <strain evidence="2">MF-IS2</strain>
    </source>
</reference>
<evidence type="ECO:0000256" key="1">
    <source>
        <dbReference type="ARBA" id="ARBA00023604"/>
    </source>
</evidence>
<comment type="similarity">
    <text evidence="1">Belongs to the asaB hydroxylase/desaturase family.</text>
</comment>
<dbReference type="GO" id="GO:0016491">
    <property type="term" value="F:oxidoreductase activity"/>
    <property type="evidence" value="ECO:0007669"/>
    <property type="project" value="InterPro"/>
</dbReference>
<dbReference type="PANTHER" id="PTHR34598:SF3">
    <property type="entry name" value="OXIDOREDUCTASE AN1597"/>
    <property type="match status" value="1"/>
</dbReference>
<evidence type="ECO:0000313" key="3">
    <source>
        <dbReference type="Proteomes" id="UP000807342"/>
    </source>
</evidence>
<protein>
    <recommendedName>
        <fullName evidence="4">Methyltransferase</fullName>
    </recommendedName>
</protein>
<evidence type="ECO:0000313" key="2">
    <source>
        <dbReference type="EMBL" id="KAF9449868.1"/>
    </source>
</evidence>
<comment type="caution">
    <text evidence="2">The sequence shown here is derived from an EMBL/GenBank/DDBJ whole genome shotgun (WGS) entry which is preliminary data.</text>
</comment>
<keyword evidence="3" id="KW-1185">Reference proteome</keyword>